<dbReference type="AlphaFoldDB" id="A0A060CSC3"/>
<accession>A0A060CSC3</accession>
<protein>
    <submittedName>
        <fullName evidence="1">CAZy families PL11|CE12 protein</fullName>
    </submittedName>
</protein>
<organism evidence="1">
    <name type="scientific">uncultured Butyrivibrio sp</name>
    <dbReference type="NCBI Taxonomy" id="370801"/>
    <lineage>
        <taxon>Bacteria</taxon>
        <taxon>Bacillati</taxon>
        <taxon>Bacillota</taxon>
        <taxon>Clostridia</taxon>
        <taxon>Lachnospirales</taxon>
        <taxon>Lachnospiraceae</taxon>
        <taxon>Butyrivibrio</taxon>
        <taxon>environmental samples</taxon>
    </lineage>
</organism>
<dbReference type="Gene3D" id="3.40.50.1110">
    <property type="entry name" value="SGNH hydrolase"/>
    <property type="match status" value="1"/>
</dbReference>
<evidence type="ECO:0000313" key="1">
    <source>
        <dbReference type="EMBL" id="AIA95871.1"/>
    </source>
</evidence>
<dbReference type="InterPro" id="IPR036514">
    <property type="entry name" value="SGNH_hydro_sf"/>
</dbReference>
<reference evidence="1" key="1">
    <citation type="journal article" date="2013" name="Environ. Microbiol.">
        <title>Seasonally variable intestinal metagenomes of the red palm weevil (Rhynchophorus ferrugineus).</title>
        <authorList>
            <person name="Jia S."/>
            <person name="Zhang X."/>
            <person name="Zhang G."/>
            <person name="Yin A."/>
            <person name="Zhang S."/>
            <person name="Li F."/>
            <person name="Wang L."/>
            <person name="Zhao D."/>
            <person name="Yun Q."/>
            <person name="Tala"/>
            <person name="Wang J."/>
            <person name="Sun G."/>
            <person name="Baabdullah M."/>
            <person name="Yu X."/>
            <person name="Hu S."/>
            <person name="Al-Mssallem I.S."/>
            <person name="Yu J."/>
        </authorList>
    </citation>
    <scope>NUCLEOTIDE SEQUENCE</scope>
</reference>
<name>A0A060CSC3_9FIRM</name>
<dbReference type="EMBL" id="KF128506">
    <property type="protein sequence ID" value="AIA95871.1"/>
    <property type="molecule type" value="Genomic_DNA"/>
</dbReference>
<dbReference type="SUPFAM" id="SSF52266">
    <property type="entry name" value="SGNH hydrolase"/>
    <property type="match status" value="1"/>
</dbReference>
<proteinExistence type="predicted"/>
<sequence>MGWGQRLIHFFHGGYHAIEKELETCPYPQARIYETDTLHLQNRAIGGRSSRSFIEEGKWDNVLTSLAQDQFVFCSSVIMMSTSKSPTKIC</sequence>